<dbReference type="Proteomes" id="UP000827986">
    <property type="component" value="Unassembled WGS sequence"/>
</dbReference>
<dbReference type="Pfam" id="PF21059">
    <property type="entry name" value="BTBD16_C"/>
    <property type="match status" value="1"/>
</dbReference>
<feature type="domain" description="BTBDG BTB/POZ" evidence="4">
    <location>
        <begin position="194"/>
        <end position="327"/>
    </location>
</feature>
<evidence type="ECO:0000256" key="2">
    <source>
        <dbReference type="SAM" id="MobiDB-lite"/>
    </source>
</evidence>
<dbReference type="InterPro" id="IPR048859">
    <property type="entry name" value="BTBD16_C"/>
</dbReference>
<sequence length="643" mass="73463">MKNVTDKARSNVQGSQMHVQSSEDKQDDCKIHVTSLLFYIKSLTLLYIQDTFYLLSAPFAALGGLSPSEKKIPKAPLPLRQRYFRIQAGFTNRWQFPYGLSCDLLGTAQANKAFRVCLNETLKKIMTADTPVSLSDEPKIQTSNAEIETQGHSSCLLPQSQKGNELERVHSNQAYTNEVIFSHTQKMTEDMEPDVALECLGFLWELHRIYLFKSKTLSQLLISAVEPMNINDLESQHKSKKEGKHNKQSNLAAQKTKALGKEKSKMKKITISLDVQDPEVTRIAFAIALKNLYSTDPEVEEGDVLGVLAAASVLQFPSLFQKCVSIMKSGICSANVCSYYCAACKYKQETLVTDCERWLEVNLVPQLSSQIHLRKLPQELLQKVLRSPRLFTFNEFHLLKTTLCWTYLQLNPRVQIIPSHETILMYFSSLPKRCSFLEREAGQRYITVFQSLRLHGITSSKHLEDLRQINFLPLPWLTQILSNHYHALENGGDMILQRDFSMQAVRFGLLLKQEPRYHEEIISIYGFFFEIKAIRHEASAYSFYIQRVKQTDPALSFITAERSPVSLRQEREVTYEIKAQCLMDGKWREFSTDQLTQKFGVTKPSCKSQGLILGSVDFLQLPLKLVEMEGAQPLSEVKCSRQR</sequence>
<keyword evidence="6" id="KW-1185">Reference proteome</keyword>
<dbReference type="SUPFAM" id="SSF54695">
    <property type="entry name" value="POZ domain"/>
    <property type="match status" value="1"/>
</dbReference>
<evidence type="ECO:0000259" key="3">
    <source>
        <dbReference type="Pfam" id="PF21059"/>
    </source>
</evidence>
<feature type="compositionally biased region" description="Polar residues" evidence="2">
    <location>
        <begin position="10"/>
        <end position="20"/>
    </location>
</feature>
<protein>
    <recommendedName>
        <fullName evidence="1">BTB/POZ domain-containing protein 16</fullName>
    </recommendedName>
</protein>
<dbReference type="Gene3D" id="3.30.710.10">
    <property type="entry name" value="Potassium Channel Kv1.1, Chain A"/>
    <property type="match status" value="1"/>
</dbReference>
<reference evidence="5" key="1">
    <citation type="submission" date="2021-09" db="EMBL/GenBank/DDBJ databases">
        <title>The genome of Mauremys mutica provides insights into the evolution of semi-aquatic lifestyle.</title>
        <authorList>
            <person name="Gong S."/>
            <person name="Gao Y."/>
        </authorList>
    </citation>
    <scope>NUCLEOTIDE SEQUENCE</scope>
    <source>
        <strain evidence="5">MM-2020</strain>
        <tissue evidence="5">Muscle</tissue>
    </source>
</reference>
<feature type="region of interest" description="Disordered" evidence="2">
    <location>
        <begin position="1"/>
        <end position="21"/>
    </location>
</feature>
<evidence type="ECO:0000259" key="4">
    <source>
        <dbReference type="Pfam" id="PF23998"/>
    </source>
</evidence>
<evidence type="ECO:0000256" key="1">
    <source>
        <dbReference type="ARBA" id="ARBA00016271"/>
    </source>
</evidence>
<feature type="domain" description="BTB/POZ" evidence="3">
    <location>
        <begin position="505"/>
        <end position="609"/>
    </location>
</feature>
<dbReference type="InterPro" id="IPR011333">
    <property type="entry name" value="SKP1/BTB/POZ_sf"/>
</dbReference>
<evidence type="ECO:0000313" key="5">
    <source>
        <dbReference type="EMBL" id="KAH1167236.1"/>
    </source>
</evidence>
<gene>
    <name evidence="5" type="ORF">KIL84_002719</name>
</gene>
<evidence type="ECO:0000313" key="6">
    <source>
        <dbReference type="Proteomes" id="UP000827986"/>
    </source>
</evidence>
<accession>A0A9D4AST1</accession>
<dbReference type="Pfam" id="PF23998">
    <property type="entry name" value="BTB_BTBDG"/>
    <property type="match status" value="1"/>
</dbReference>
<proteinExistence type="predicted"/>
<name>A0A9D4AST1_9SAUR</name>
<dbReference type="EMBL" id="JAHDVG010000486">
    <property type="protein sequence ID" value="KAH1167236.1"/>
    <property type="molecule type" value="Genomic_DNA"/>
</dbReference>
<dbReference type="PANTHER" id="PTHR46843:SF1">
    <property type="entry name" value="BTB_POZ DOMAIN-CONTAINING PROTEIN 16"/>
    <property type="match status" value="1"/>
</dbReference>
<dbReference type="InterPro" id="IPR056426">
    <property type="entry name" value="BTB_BTBDG"/>
</dbReference>
<comment type="caution">
    <text evidence="5">The sequence shown here is derived from an EMBL/GenBank/DDBJ whole genome shotgun (WGS) entry which is preliminary data.</text>
</comment>
<dbReference type="InterPro" id="IPR042833">
    <property type="entry name" value="BTBD16"/>
</dbReference>
<dbReference type="PANTHER" id="PTHR46843">
    <property type="entry name" value="BTB/POZ DOMAIN-CONTAINING PROTEIN 16"/>
    <property type="match status" value="1"/>
</dbReference>
<dbReference type="AlphaFoldDB" id="A0A9D4AST1"/>
<organism evidence="5 6">
    <name type="scientific">Mauremys mutica</name>
    <name type="common">yellowpond turtle</name>
    <dbReference type="NCBI Taxonomy" id="74926"/>
    <lineage>
        <taxon>Eukaryota</taxon>
        <taxon>Metazoa</taxon>
        <taxon>Chordata</taxon>
        <taxon>Craniata</taxon>
        <taxon>Vertebrata</taxon>
        <taxon>Euteleostomi</taxon>
        <taxon>Archelosauria</taxon>
        <taxon>Testudinata</taxon>
        <taxon>Testudines</taxon>
        <taxon>Cryptodira</taxon>
        <taxon>Durocryptodira</taxon>
        <taxon>Testudinoidea</taxon>
        <taxon>Geoemydidae</taxon>
        <taxon>Geoemydinae</taxon>
        <taxon>Mauremys</taxon>
    </lineage>
</organism>
<feature type="region of interest" description="Disordered" evidence="2">
    <location>
        <begin position="235"/>
        <end position="257"/>
    </location>
</feature>
<dbReference type="CDD" id="cd18492">
    <property type="entry name" value="BACK_BTBD16"/>
    <property type="match status" value="1"/>
</dbReference>
<feature type="compositionally biased region" description="Basic residues" evidence="2">
    <location>
        <begin position="238"/>
        <end position="247"/>
    </location>
</feature>